<feature type="domain" description="Pyridoxamine 5'-phosphate oxidase Alr4036 family FMN-binding" evidence="5">
    <location>
        <begin position="34"/>
        <end position="106"/>
    </location>
</feature>
<evidence type="ECO:0000313" key="7">
    <source>
        <dbReference type="Proteomes" id="UP000572953"/>
    </source>
</evidence>
<dbReference type="InterPro" id="IPR000659">
    <property type="entry name" value="Pyridox_Oxase"/>
</dbReference>
<keyword evidence="2" id="KW-0285">Flavoprotein</keyword>
<dbReference type="InterPro" id="IPR012349">
    <property type="entry name" value="Split_barrel_FMN-bd"/>
</dbReference>
<dbReference type="GO" id="GO:0008615">
    <property type="term" value="P:pyridoxine biosynthetic process"/>
    <property type="evidence" value="ECO:0007669"/>
    <property type="project" value="InterPro"/>
</dbReference>
<comment type="caution">
    <text evidence="6">The sequence shown here is derived from an EMBL/GenBank/DDBJ whole genome shotgun (WGS) entry which is preliminary data.</text>
</comment>
<evidence type="ECO:0000259" key="5">
    <source>
        <dbReference type="Pfam" id="PF12766"/>
    </source>
</evidence>
<evidence type="ECO:0000256" key="4">
    <source>
        <dbReference type="ARBA" id="ARBA00023002"/>
    </source>
</evidence>
<dbReference type="PANTHER" id="PTHR10851">
    <property type="entry name" value="PYRIDOXINE-5-PHOSPHATE OXIDASE"/>
    <property type="match status" value="1"/>
</dbReference>
<dbReference type="Proteomes" id="UP000572953">
    <property type="component" value="Unassembled WGS sequence"/>
</dbReference>
<reference evidence="6 7" key="1">
    <citation type="submission" date="2018-10" db="EMBL/GenBank/DDBJ databases">
        <title>Iterative Subtractive Binning of Freshwater Chronoseries Metagenomes Recovers Nearly Complete Genomes from over Four Hundred Novel Species.</title>
        <authorList>
            <person name="Rodriguez-R L.M."/>
            <person name="Tsementzi D."/>
            <person name="Luo C."/>
            <person name="Konstantinidis K.T."/>
        </authorList>
    </citation>
    <scope>NUCLEOTIDE SEQUENCE [LARGE SCALE GENOMIC DNA]</scope>
    <source>
        <strain evidence="6">WB7_2B_003</strain>
    </source>
</reference>
<dbReference type="Gene3D" id="2.30.110.10">
    <property type="entry name" value="Electron Transport, Fmn-binding Protein, Chain A"/>
    <property type="match status" value="1"/>
</dbReference>
<protein>
    <submittedName>
        <fullName evidence="6">Pyridoxamine 5'-phosphate oxidase</fullName>
    </submittedName>
</protein>
<evidence type="ECO:0000256" key="1">
    <source>
        <dbReference type="ARBA" id="ARBA00001917"/>
    </source>
</evidence>
<dbReference type="SUPFAM" id="SSF50475">
    <property type="entry name" value="FMN-binding split barrel"/>
    <property type="match status" value="1"/>
</dbReference>
<proteinExistence type="predicted"/>
<keyword evidence="3" id="KW-0288">FMN</keyword>
<evidence type="ECO:0000313" key="6">
    <source>
        <dbReference type="EMBL" id="NCU62959.1"/>
    </source>
</evidence>
<dbReference type="GO" id="GO:0010181">
    <property type="term" value="F:FMN binding"/>
    <property type="evidence" value="ECO:0007669"/>
    <property type="project" value="InterPro"/>
</dbReference>
<evidence type="ECO:0000256" key="2">
    <source>
        <dbReference type="ARBA" id="ARBA00022630"/>
    </source>
</evidence>
<evidence type="ECO:0000256" key="3">
    <source>
        <dbReference type="ARBA" id="ARBA00022643"/>
    </source>
</evidence>
<dbReference type="GO" id="GO:0004733">
    <property type="term" value="F:pyridoxamine phosphate oxidase activity"/>
    <property type="evidence" value="ECO:0007669"/>
    <property type="project" value="InterPro"/>
</dbReference>
<gene>
    <name evidence="6" type="ORF">EBV78_02555</name>
</gene>
<organism evidence="6 7">
    <name type="scientific">Candidatus Fonsibacter lacus</name>
    <dbReference type="NCBI Taxonomy" id="2576439"/>
    <lineage>
        <taxon>Bacteria</taxon>
        <taxon>Pseudomonadati</taxon>
        <taxon>Pseudomonadota</taxon>
        <taxon>Alphaproteobacteria</taxon>
        <taxon>Candidatus Pelagibacterales</taxon>
        <taxon>Candidatus Pelagibacterales incertae sedis</taxon>
        <taxon>Candidatus Fonsibacter</taxon>
    </lineage>
</organism>
<keyword evidence="4" id="KW-0560">Oxidoreductase</keyword>
<accession>A0A845S7Q8</accession>
<dbReference type="InterPro" id="IPR024624">
    <property type="entry name" value="Pyridox_Oxase_Alr4036_FMN-bd"/>
</dbReference>
<name>A0A845S7Q8_9PROT</name>
<dbReference type="PANTHER" id="PTHR10851:SF3">
    <property type="entry name" value="PYRIDOXINE_PYRIDOXAMINE 5'-PHOSPHATE OXIDASE 2"/>
    <property type="match status" value="1"/>
</dbReference>
<sequence length="202" mass="23390">MINDIPDYYNNINLILDEIWSLLQKGVSERGEDFRLPVVIINSEEGADGRIVVLRGAFKDKNILRFHTDYRSPKIDYLKKNKKIYFVFYSKIRKIQVRAEGIATIHKDNEITKQAWTKTQMMSRKCYLSPQAPGDLINESASDLSKDMGGSLPSLEQSEIGYKNFCVVESKIKSFEWLYLASQGHRRAKFMLDENKSTWLVP</sequence>
<comment type="cofactor">
    <cofactor evidence="1">
        <name>FMN</name>
        <dbReference type="ChEBI" id="CHEBI:58210"/>
    </cofactor>
</comment>
<dbReference type="Pfam" id="PF12766">
    <property type="entry name" value="Pyridox_oxase_2"/>
    <property type="match status" value="1"/>
</dbReference>
<dbReference type="AlphaFoldDB" id="A0A845S7Q8"/>
<dbReference type="EMBL" id="RGGN01000074">
    <property type="protein sequence ID" value="NCU62959.1"/>
    <property type="molecule type" value="Genomic_DNA"/>
</dbReference>